<keyword evidence="3" id="KW-1185">Reference proteome</keyword>
<reference evidence="2" key="1">
    <citation type="journal article" date="2014" name="Int. J. Syst. Evol. Microbiol.">
        <title>Complete genome sequence of Corynebacterium casei LMG S-19264T (=DSM 44701T), isolated from a smear-ripened cheese.</title>
        <authorList>
            <consortium name="US DOE Joint Genome Institute (JGI-PGF)"/>
            <person name="Walter F."/>
            <person name="Albersmeier A."/>
            <person name="Kalinowski J."/>
            <person name="Ruckert C."/>
        </authorList>
    </citation>
    <scope>NUCLEOTIDE SEQUENCE</scope>
    <source>
        <strain evidence="2">CGMCC 1.15371</strain>
    </source>
</reference>
<keyword evidence="1" id="KW-0812">Transmembrane</keyword>
<evidence type="ECO:0000313" key="3">
    <source>
        <dbReference type="Proteomes" id="UP000628775"/>
    </source>
</evidence>
<name>A0A8J2VL87_9BACL</name>
<feature type="transmembrane region" description="Helical" evidence="1">
    <location>
        <begin position="98"/>
        <end position="117"/>
    </location>
</feature>
<dbReference type="RefSeq" id="WP_188691022.1">
    <property type="nucleotide sequence ID" value="NZ_BMIR01000004.1"/>
</dbReference>
<proteinExistence type="predicted"/>
<feature type="transmembrane region" description="Helical" evidence="1">
    <location>
        <begin position="158"/>
        <end position="177"/>
    </location>
</feature>
<evidence type="ECO:0000313" key="2">
    <source>
        <dbReference type="EMBL" id="GGE35835.1"/>
    </source>
</evidence>
<feature type="transmembrane region" description="Helical" evidence="1">
    <location>
        <begin position="36"/>
        <end position="56"/>
    </location>
</feature>
<comment type="caution">
    <text evidence="2">The sequence shown here is derived from an EMBL/GenBank/DDBJ whole genome shotgun (WGS) entry which is preliminary data.</text>
</comment>
<sequence length="192" mass="22887">MSEHQRAMLNHIREVNQHIENLVTDYWKAYSGIDTWQFWLNAVLLIIPLVFLLIYIDRRRVFQILFFGYTIHVLMNYLDITAVLKGLMYHPYSLLPMPQSHLTLDASLIPVAFMLTYQLGYNRRINQYLLAVVIGAVMSFIFGPIVHAIGFLKMYHWMSYWVLFIGDIIEYIIAYWLTSFFFHFYRNDEPTS</sequence>
<accession>A0A8J2VL87</accession>
<dbReference type="EMBL" id="BMIR01000004">
    <property type="protein sequence ID" value="GGE35835.1"/>
    <property type="molecule type" value="Genomic_DNA"/>
</dbReference>
<feature type="transmembrane region" description="Helical" evidence="1">
    <location>
        <begin position="129"/>
        <end position="152"/>
    </location>
</feature>
<dbReference type="Proteomes" id="UP000628775">
    <property type="component" value="Unassembled WGS sequence"/>
</dbReference>
<keyword evidence="1" id="KW-0472">Membrane</keyword>
<gene>
    <name evidence="2" type="ORF">GCM10011391_13260</name>
</gene>
<protein>
    <submittedName>
        <fullName evidence="2">Uncharacterized protein</fullName>
    </submittedName>
</protein>
<keyword evidence="1" id="KW-1133">Transmembrane helix</keyword>
<evidence type="ECO:0000256" key="1">
    <source>
        <dbReference type="SAM" id="Phobius"/>
    </source>
</evidence>
<reference evidence="2" key="2">
    <citation type="submission" date="2020-09" db="EMBL/GenBank/DDBJ databases">
        <authorList>
            <person name="Sun Q."/>
            <person name="Zhou Y."/>
        </authorList>
    </citation>
    <scope>NUCLEOTIDE SEQUENCE</scope>
    <source>
        <strain evidence="2">CGMCC 1.15371</strain>
    </source>
</reference>
<dbReference type="AlphaFoldDB" id="A0A8J2VL87"/>
<feature type="transmembrane region" description="Helical" evidence="1">
    <location>
        <begin position="61"/>
        <end position="78"/>
    </location>
</feature>
<organism evidence="2 3">
    <name type="scientific">Pullulanibacillus camelliae</name>
    <dbReference type="NCBI Taxonomy" id="1707096"/>
    <lineage>
        <taxon>Bacteria</taxon>
        <taxon>Bacillati</taxon>
        <taxon>Bacillota</taxon>
        <taxon>Bacilli</taxon>
        <taxon>Bacillales</taxon>
        <taxon>Sporolactobacillaceae</taxon>
        <taxon>Pullulanibacillus</taxon>
    </lineage>
</organism>